<comment type="function">
    <text evidence="9">Catalyzes the ATP-dependent phosphorylation of N-acetyl-L-glutamate.</text>
</comment>
<keyword evidence="9" id="KW-0963">Cytoplasm</keyword>
<evidence type="ECO:0000256" key="7">
    <source>
        <dbReference type="ARBA" id="ARBA00022840"/>
    </source>
</evidence>
<comment type="caution">
    <text evidence="11">The sequence shown here is derived from an EMBL/GenBank/DDBJ whole genome shotgun (WGS) entry which is preliminary data.</text>
</comment>
<name>A0A1F2WSK9_9ACTN</name>
<keyword evidence="5 9" id="KW-0547">Nucleotide-binding</keyword>
<dbReference type="InterPro" id="IPR036393">
    <property type="entry name" value="AceGlu_kinase-like_sf"/>
</dbReference>
<dbReference type="UniPathway" id="UPA00068">
    <property type="reaction ID" value="UER00107"/>
</dbReference>
<keyword evidence="7 9" id="KW-0067">ATP-binding</keyword>
<dbReference type="STRING" id="1797197.A2Y75_10440"/>
<dbReference type="Pfam" id="PF00696">
    <property type="entry name" value="AA_kinase"/>
    <property type="match status" value="1"/>
</dbReference>
<dbReference type="InterPro" id="IPR001057">
    <property type="entry name" value="Glu/AcGlu_kinase"/>
</dbReference>
<protein>
    <recommendedName>
        <fullName evidence="9">Acetylglutamate kinase</fullName>
        <ecNumber evidence="9">2.7.2.8</ecNumber>
    </recommendedName>
    <alternativeName>
        <fullName evidence="9">N-acetyl-L-glutamate 5-phosphotransferase</fullName>
    </alternativeName>
    <alternativeName>
        <fullName evidence="9">NAG kinase</fullName>
        <shortName evidence="9">NAGK</shortName>
    </alternativeName>
</protein>
<dbReference type="InterPro" id="IPR037528">
    <property type="entry name" value="ArgB"/>
</dbReference>
<comment type="pathway">
    <text evidence="1 9">Amino-acid biosynthesis; L-arginine biosynthesis; N(2)-acetyl-L-ornithine from L-glutamate: step 2/4.</text>
</comment>
<dbReference type="InterPro" id="IPR001048">
    <property type="entry name" value="Asp/Glu/Uridylate_kinase"/>
</dbReference>
<dbReference type="GO" id="GO:0005524">
    <property type="term" value="F:ATP binding"/>
    <property type="evidence" value="ECO:0007669"/>
    <property type="project" value="UniProtKB-UniRule"/>
</dbReference>
<sequence length="290" mass="31089">MEKAIDKARVLMEALPYIKDYYGKTVVVKFGGNAMENGDLKEKFASDVVLMRYVGMNPVIVHGGGPQVTEYMERMSLEVRFVDGHRVTDASTMDVAKMVLVGKVNKEIVSMINRHGTLAVGLSGEDGNLLIARKKGQATGKGQIDLGFVGEVAAVNTRILTNLMKEEFIPVVASIGADESGQSYNINADFVAGALASALRADKLIYLTDVDGIYRDMEDPSSLIPELNSREAVRLIGSGGLGSGMLPKVESCIEALRGGVRRAHIINGTVDHALLLELYTDAGVGTMVVA</sequence>
<dbReference type="Proteomes" id="UP000177876">
    <property type="component" value="Unassembled WGS sequence"/>
</dbReference>
<keyword evidence="4 9" id="KW-0808">Transferase</keyword>
<evidence type="ECO:0000256" key="2">
    <source>
        <dbReference type="ARBA" id="ARBA00022571"/>
    </source>
</evidence>
<dbReference type="CDD" id="cd04250">
    <property type="entry name" value="AAK_NAGK-C"/>
    <property type="match status" value="1"/>
</dbReference>
<feature type="binding site" evidence="9">
    <location>
        <position position="86"/>
    </location>
    <ligand>
        <name>substrate</name>
    </ligand>
</feature>
<comment type="catalytic activity">
    <reaction evidence="8 9">
        <text>N-acetyl-L-glutamate + ATP = N-acetyl-L-glutamyl 5-phosphate + ADP</text>
        <dbReference type="Rhea" id="RHEA:14629"/>
        <dbReference type="ChEBI" id="CHEBI:30616"/>
        <dbReference type="ChEBI" id="CHEBI:44337"/>
        <dbReference type="ChEBI" id="CHEBI:57936"/>
        <dbReference type="ChEBI" id="CHEBI:456216"/>
        <dbReference type="EC" id="2.7.2.8"/>
    </reaction>
</comment>
<evidence type="ECO:0000313" key="12">
    <source>
        <dbReference type="Proteomes" id="UP000177876"/>
    </source>
</evidence>
<organism evidence="11 12">
    <name type="scientific">Candidatus Solincola sediminis</name>
    <dbReference type="NCBI Taxonomy" id="1797199"/>
    <lineage>
        <taxon>Bacteria</taxon>
        <taxon>Bacillati</taxon>
        <taxon>Actinomycetota</taxon>
        <taxon>Candidatus Geothermincolia</taxon>
        <taxon>Candidatus Geothermincolales</taxon>
        <taxon>Candidatus Geothermincolaceae</taxon>
        <taxon>Candidatus Solincola</taxon>
    </lineage>
</organism>
<evidence type="ECO:0000256" key="9">
    <source>
        <dbReference type="HAMAP-Rule" id="MF_00082"/>
    </source>
</evidence>
<evidence type="ECO:0000256" key="8">
    <source>
        <dbReference type="ARBA" id="ARBA00048141"/>
    </source>
</evidence>
<dbReference type="PIRSF" id="PIRSF000728">
    <property type="entry name" value="NAGK"/>
    <property type="match status" value="1"/>
</dbReference>
<keyword evidence="3 9" id="KW-0028">Amino-acid biosynthesis</keyword>
<evidence type="ECO:0000313" key="11">
    <source>
        <dbReference type="EMBL" id="OFW59882.1"/>
    </source>
</evidence>
<dbReference type="NCBIfam" id="TIGR00761">
    <property type="entry name" value="argB"/>
    <property type="match status" value="1"/>
</dbReference>
<evidence type="ECO:0000256" key="1">
    <source>
        <dbReference type="ARBA" id="ARBA00004828"/>
    </source>
</evidence>
<dbReference type="AlphaFoldDB" id="A0A1F2WSK9"/>
<evidence type="ECO:0000256" key="6">
    <source>
        <dbReference type="ARBA" id="ARBA00022777"/>
    </source>
</evidence>
<reference evidence="11 12" key="1">
    <citation type="journal article" date="2016" name="Nat. Commun.">
        <title>Thousands of microbial genomes shed light on interconnected biogeochemical processes in an aquifer system.</title>
        <authorList>
            <person name="Anantharaman K."/>
            <person name="Brown C.T."/>
            <person name="Hug L.A."/>
            <person name="Sharon I."/>
            <person name="Castelle C.J."/>
            <person name="Probst A.J."/>
            <person name="Thomas B.C."/>
            <person name="Singh A."/>
            <person name="Wilkins M.J."/>
            <person name="Karaoz U."/>
            <person name="Brodie E.L."/>
            <person name="Williams K.H."/>
            <person name="Hubbard S.S."/>
            <person name="Banfield J.F."/>
        </authorList>
    </citation>
    <scope>NUCLEOTIDE SEQUENCE [LARGE SCALE GENOMIC DNA]</scope>
</reference>
<dbReference type="PANTHER" id="PTHR23342">
    <property type="entry name" value="N-ACETYLGLUTAMATE SYNTHASE"/>
    <property type="match status" value="1"/>
</dbReference>
<evidence type="ECO:0000256" key="4">
    <source>
        <dbReference type="ARBA" id="ARBA00022679"/>
    </source>
</evidence>
<evidence type="ECO:0000256" key="3">
    <source>
        <dbReference type="ARBA" id="ARBA00022605"/>
    </source>
</evidence>
<dbReference type="GO" id="GO:0042450">
    <property type="term" value="P:L-arginine biosynthetic process via ornithine"/>
    <property type="evidence" value="ECO:0007669"/>
    <property type="project" value="UniProtKB-UniRule"/>
</dbReference>
<dbReference type="InterPro" id="IPR041727">
    <property type="entry name" value="NAGK-C"/>
</dbReference>
<feature type="binding site" evidence="9">
    <location>
        <begin position="64"/>
        <end position="65"/>
    </location>
    <ligand>
        <name>substrate</name>
    </ligand>
</feature>
<dbReference type="InterPro" id="IPR004662">
    <property type="entry name" value="AcgluKinase_fam"/>
</dbReference>
<feature type="domain" description="Aspartate/glutamate/uridylate kinase" evidence="10">
    <location>
        <begin position="24"/>
        <end position="267"/>
    </location>
</feature>
<feature type="site" description="Transition state stabilizer" evidence="9">
    <location>
        <position position="29"/>
    </location>
</feature>
<dbReference type="FunFam" id="3.40.1160.10:FF:000004">
    <property type="entry name" value="Acetylglutamate kinase"/>
    <property type="match status" value="1"/>
</dbReference>
<feature type="binding site" evidence="9">
    <location>
        <position position="185"/>
    </location>
    <ligand>
        <name>substrate</name>
    </ligand>
</feature>
<keyword evidence="2 9" id="KW-0055">Arginine biosynthesis</keyword>
<dbReference type="Gene3D" id="3.40.1160.10">
    <property type="entry name" value="Acetylglutamate kinase-like"/>
    <property type="match status" value="1"/>
</dbReference>
<dbReference type="PRINTS" id="PR00474">
    <property type="entry name" value="GLU5KINASE"/>
</dbReference>
<evidence type="ECO:0000259" key="10">
    <source>
        <dbReference type="Pfam" id="PF00696"/>
    </source>
</evidence>
<comment type="similarity">
    <text evidence="9">Belongs to the acetylglutamate kinase family. ArgB subfamily.</text>
</comment>
<dbReference type="SUPFAM" id="SSF53633">
    <property type="entry name" value="Carbamate kinase-like"/>
    <property type="match status" value="1"/>
</dbReference>
<dbReference type="HAMAP" id="MF_00082">
    <property type="entry name" value="ArgB"/>
    <property type="match status" value="1"/>
</dbReference>
<evidence type="ECO:0000256" key="5">
    <source>
        <dbReference type="ARBA" id="ARBA00022741"/>
    </source>
</evidence>
<feature type="site" description="Transition state stabilizer" evidence="9">
    <location>
        <position position="248"/>
    </location>
</feature>
<dbReference type="EC" id="2.7.2.8" evidence="9"/>
<dbReference type="PANTHER" id="PTHR23342:SF0">
    <property type="entry name" value="N-ACETYLGLUTAMATE SYNTHASE, MITOCHONDRIAL"/>
    <property type="match status" value="1"/>
</dbReference>
<dbReference type="GO" id="GO:0005737">
    <property type="term" value="C:cytoplasm"/>
    <property type="evidence" value="ECO:0007669"/>
    <property type="project" value="UniProtKB-SubCell"/>
</dbReference>
<comment type="subcellular location">
    <subcellularLocation>
        <location evidence="9">Cytoplasm</location>
    </subcellularLocation>
</comment>
<proteinExistence type="inferred from homology"/>
<accession>A0A1F2WSK9</accession>
<dbReference type="EMBL" id="MELK01000009">
    <property type="protein sequence ID" value="OFW59882.1"/>
    <property type="molecule type" value="Genomic_DNA"/>
</dbReference>
<gene>
    <name evidence="9" type="primary">argB</name>
    <name evidence="11" type="ORF">A2Y75_10440</name>
</gene>
<keyword evidence="6 9" id="KW-0418">Kinase</keyword>
<dbReference type="GO" id="GO:0003991">
    <property type="term" value="F:acetylglutamate kinase activity"/>
    <property type="evidence" value="ECO:0007669"/>
    <property type="project" value="UniProtKB-UniRule"/>
</dbReference>